<keyword evidence="5" id="KW-1185">Reference proteome</keyword>
<dbReference type="Proteomes" id="UP000184342">
    <property type="component" value="Unassembled WGS sequence"/>
</dbReference>
<evidence type="ECO:0000256" key="2">
    <source>
        <dbReference type="ARBA" id="ARBA00023002"/>
    </source>
</evidence>
<accession>A0A1M6JZU6</accession>
<evidence type="ECO:0000259" key="3">
    <source>
        <dbReference type="Pfam" id="PF00881"/>
    </source>
</evidence>
<dbReference type="AlphaFoldDB" id="A0A1M6JZU6"/>
<dbReference type="EMBL" id="FQYT01000024">
    <property type="protein sequence ID" value="SHJ52178.1"/>
    <property type="molecule type" value="Genomic_DNA"/>
</dbReference>
<dbReference type="RefSeq" id="WP_073994379.1">
    <property type="nucleotide sequence ID" value="NZ_FQYT01000024.1"/>
</dbReference>
<dbReference type="SUPFAM" id="SSF55469">
    <property type="entry name" value="FMN-dependent nitroreductase-like"/>
    <property type="match status" value="1"/>
</dbReference>
<gene>
    <name evidence="4" type="ORF">SAMN02745691_02101</name>
</gene>
<dbReference type="Pfam" id="PF00881">
    <property type="entry name" value="Nitroreductase"/>
    <property type="match status" value="1"/>
</dbReference>
<dbReference type="PANTHER" id="PTHR43673">
    <property type="entry name" value="NAD(P)H NITROREDUCTASE YDGI-RELATED"/>
    <property type="match status" value="1"/>
</dbReference>
<comment type="similarity">
    <text evidence="1">Belongs to the nitroreductase family.</text>
</comment>
<evidence type="ECO:0000256" key="1">
    <source>
        <dbReference type="ARBA" id="ARBA00007118"/>
    </source>
</evidence>
<evidence type="ECO:0000313" key="5">
    <source>
        <dbReference type="Proteomes" id="UP000184342"/>
    </source>
</evidence>
<proteinExistence type="inferred from homology"/>
<dbReference type="STRING" id="1122934.SAMN02745691_02101"/>
<dbReference type="CDD" id="cd02062">
    <property type="entry name" value="Nitro_FMN_reductase"/>
    <property type="match status" value="1"/>
</dbReference>
<dbReference type="Gene3D" id="3.40.109.10">
    <property type="entry name" value="NADH Oxidase"/>
    <property type="match status" value="1"/>
</dbReference>
<name>A0A1M6JZU6_9FIRM</name>
<dbReference type="InterPro" id="IPR000415">
    <property type="entry name" value="Nitroreductase-like"/>
</dbReference>
<sequence length="179" mass="19975">MEFQKVIESRRSVRNYDPAKKVDKATVEELVEAAILAPSWKNAQASRYYCILSEEALSRFRQECLPAFNANNVAQAPALIVTTFVKNRSGFERSGEQVNELGNGWGLYDLGLQNENLLLKAKDMGLDTLVIGIRDADKICEMLSINEDETVVSVIGLGYAIQEPGMPKRKNAGEILKFF</sequence>
<protein>
    <submittedName>
        <fullName evidence="4">Nitroreductase</fullName>
    </submittedName>
</protein>
<organism evidence="4 5">
    <name type="scientific">Parasporobacterium paucivorans DSM 15970</name>
    <dbReference type="NCBI Taxonomy" id="1122934"/>
    <lineage>
        <taxon>Bacteria</taxon>
        <taxon>Bacillati</taxon>
        <taxon>Bacillota</taxon>
        <taxon>Clostridia</taxon>
        <taxon>Lachnospirales</taxon>
        <taxon>Lachnospiraceae</taxon>
        <taxon>Parasporobacterium</taxon>
    </lineage>
</organism>
<dbReference type="PANTHER" id="PTHR43673:SF10">
    <property type="entry name" value="NADH DEHYDROGENASE_NAD(P)H NITROREDUCTASE XCC3605-RELATED"/>
    <property type="match status" value="1"/>
</dbReference>
<dbReference type="GO" id="GO:0016491">
    <property type="term" value="F:oxidoreductase activity"/>
    <property type="evidence" value="ECO:0007669"/>
    <property type="project" value="UniProtKB-KW"/>
</dbReference>
<reference evidence="4 5" key="1">
    <citation type="submission" date="2016-11" db="EMBL/GenBank/DDBJ databases">
        <authorList>
            <person name="Jaros S."/>
            <person name="Januszkiewicz K."/>
            <person name="Wedrychowicz H."/>
        </authorList>
    </citation>
    <scope>NUCLEOTIDE SEQUENCE [LARGE SCALE GENOMIC DNA]</scope>
    <source>
        <strain evidence="4 5">DSM 15970</strain>
    </source>
</reference>
<feature type="domain" description="Nitroreductase" evidence="3">
    <location>
        <begin position="7"/>
        <end position="159"/>
    </location>
</feature>
<evidence type="ECO:0000313" key="4">
    <source>
        <dbReference type="EMBL" id="SHJ52178.1"/>
    </source>
</evidence>
<dbReference type="InterPro" id="IPR029479">
    <property type="entry name" value="Nitroreductase"/>
</dbReference>
<dbReference type="OrthoDB" id="9812105at2"/>
<keyword evidence="2" id="KW-0560">Oxidoreductase</keyword>